<dbReference type="PANTHER" id="PTHR46172">
    <property type="entry name" value="DNA POLYMERASE EPSILON SUBUNIT 3"/>
    <property type="match status" value="1"/>
</dbReference>
<evidence type="ECO:0000313" key="8">
    <source>
        <dbReference type="Proteomes" id="UP001210925"/>
    </source>
</evidence>
<dbReference type="AlphaFoldDB" id="A0AAD5UH61"/>
<proteinExistence type="predicted"/>
<dbReference type="Proteomes" id="UP001210925">
    <property type="component" value="Unassembled WGS sequence"/>
</dbReference>
<keyword evidence="8" id="KW-1185">Reference proteome</keyword>
<dbReference type="Pfam" id="PF00808">
    <property type="entry name" value="CBFD_NFYB_HMF"/>
    <property type="match status" value="1"/>
</dbReference>
<keyword evidence="2" id="KW-0539">Nucleus</keyword>
<evidence type="ECO:0000259" key="6">
    <source>
        <dbReference type="Pfam" id="PF00808"/>
    </source>
</evidence>
<dbReference type="CDD" id="cd22928">
    <property type="entry name" value="HFD_POLE3_DPB4"/>
    <property type="match status" value="1"/>
</dbReference>
<feature type="region of interest" description="Disordered" evidence="5">
    <location>
        <begin position="101"/>
        <end position="149"/>
    </location>
</feature>
<evidence type="ECO:0000313" key="7">
    <source>
        <dbReference type="EMBL" id="KAJ3257979.1"/>
    </source>
</evidence>
<dbReference type="PANTHER" id="PTHR46172:SF1">
    <property type="entry name" value="DNA POLYMERASE EPSILON SUBUNIT 3"/>
    <property type="match status" value="1"/>
</dbReference>
<dbReference type="EMBL" id="JADGKB010000032">
    <property type="protein sequence ID" value="KAJ3257979.1"/>
    <property type="molecule type" value="Genomic_DNA"/>
</dbReference>
<dbReference type="InterPro" id="IPR003958">
    <property type="entry name" value="CBFA_NFYB_domain"/>
</dbReference>
<comment type="caution">
    <text evidence="7">The sequence shown here is derived from an EMBL/GenBank/DDBJ whole genome shotgun (WGS) entry which is preliminary data.</text>
</comment>
<reference evidence="7" key="1">
    <citation type="submission" date="2020-05" db="EMBL/GenBank/DDBJ databases">
        <title>Phylogenomic resolution of chytrid fungi.</title>
        <authorList>
            <person name="Stajich J.E."/>
            <person name="Amses K."/>
            <person name="Simmons R."/>
            <person name="Seto K."/>
            <person name="Myers J."/>
            <person name="Bonds A."/>
            <person name="Quandt C.A."/>
            <person name="Barry K."/>
            <person name="Liu P."/>
            <person name="Grigoriev I."/>
            <person name="Longcore J.E."/>
            <person name="James T.Y."/>
        </authorList>
    </citation>
    <scope>NUCLEOTIDE SEQUENCE</scope>
    <source>
        <strain evidence="7">PLAUS21</strain>
    </source>
</reference>
<evidence type="ECO:0000256" key="5">
    <source>
        <dbReference type="SAM" id="MobiDB-lite"/>
    </source>
</evidence>
<dbReference type="InterPro" id="IPR051377">
    <property type="entry name" value="DNA_Pol-Epsilon_Subunit"/>
</dbReference>
<feature type="compositionally biased region" description="Basic and acidic residues" evidence="5">
    <location>
        <begin position="137"/>
        <end position="149"/>
    </location>
</feature>
<protein>
    <recommendedName>
        <fullName evidence="3">DNA polymerase epsilon subunit D</fullName>
    </recommendedName>
    <alternativeName>
        <fullName evidence="4">DNA polymerase II subunit D</fullName>
    </alternativeName>
</protein>
<sequence length="149" mass="17085">MADPIENYELPKSTIQKICKGVLPEGTNLQKEAREAITKASTVFINYLTAVANEQAIKQDRKTINSSDIFKALEILELDGSILDPVREATTQYIQIQKEKRNEYRKRKSLQNSMSNESNEQVDEHIDDEELGDNDVDMEHVETDQEELK</sequence>
<dbReference type="Gene3D" id="1.10.20.10">
    <property type="entry name" value="Histone, subunit A"/>
    <property type="match status" value="1"/>
</dbReference>
<evidence type="ECO:0000256" key="3">
    <source>
        <dbReference type="ARBA" id="ARBA00039775"/>
    </source>
</evidence>
<accession>A0AAD5UH61</accession>
<organism evidence="7 8">
    <name type="scientific">Boothiomyces macroporosus</name>
    <dbReference type="NCBI Taxonomy" id="261099"/>
    <lineage>
        <taxon>Eukaryota</taxon>
        <taxon>Fungi</taxon>
        <taxon>Fungi incertae sedis</taxon>
        <taxon>Chytridiomycota</taxon>
        <taxon>Chytridiomycota incertae sedis</taxon>
        <taxon>Chytridiomycetes</taxon>
        <taxon>Rhizophydiales</taxon>
        <taxon>Terramycetaceae</taxon>
        <taxon>Boothiomyces</taxon>
    </lineage>
</organism>
<dbReference type="SUPFAM" id="SSF47113">
    <property type="entry name" value="Histone-fold"/>
    <property type="match status" value="1"/>
</dbReference>
<evidence type="ECO:0000256" key="4">
    <source>
        <dbReference type="ARBA" id="ARBA00042096"/>
    </source>
</evidence>
<feature type="compositionally biased region" description="Polar residues" evidence="5">
    <location>
        <begin position="110"/>
        <end position="119"/>
    </location>
</feature>
<dbReference type="GO" id="GO:0008623">
    <property type="term" value="C:CHRAC"/>
    <property type="evidence" value="ECO:0007669"/>
    <property type="project" value="TreeGrafter"/>
</dbReference>
<dbReference type="GO" id="GO:0006974">
    <property type="term" value="P:DNA damage response"/>
    <property type="evidence" value="ECO:0007669"/>
    <property type="project" value="TreeGrafter"/>
</dbReference>
<feature type="domain" description="Transcription factor CBF/NF-Y/archaeal histone" evidence="6">
    <location>
        <begin position="9"/>
        <end position="73"/>
    </location>
</feature>
<evidence type="ECO:0000256" key="1">
    <source>
        <dbReference type="ARBA" id="ARBA00004123"/>
    </source>
</evidence>
<dbReference type="GO" id="GO:0008622">
    <property type="term" value="C:epsilon DNA polymerase complex"/>
    <property type="evidence" value="ECO:0007669"/>
    <property type="project" value="TreeGrafter"/>
</dbReference>
<comment type="subcellular location">
    <subcellularLocation>
        <location evidence="1">Nucleus</location>
    </subcellularLocation>
</comment>
<gene>
    <name evidence="7" type="ORF">HK103_004113</name>
</gene>
<evidence type="ECO:0000256" key="2">
    <source>
        <dbReference type="ARBA" id="ARBA00023242"/>
    </source>
</evidence>
<dbReference type="GO" id="GO:0031507">
    <property type="term" value="P:heterochromatin formation"/>
    <property type="evidence" value="ECO:0007669"/>
    <property type="project" value="TreeGrafter"/>
</dbReference>
<name>A0AAD5UH61_9FUNG</name>
<feature type="compositionally biased region" description="Acidic residues" evidence="5">
    <location>
        <begin position="125"/>
        <end position="136"/>
    </location>
</feature>
<dbReference type="GO" id="GO:0006272">
    <property type="term" value="P:leading strand elongation"/>
    <property type="evidence" value="ECO:0007669"/>
    <property type="project" value="TreeGrafter"/>
</dbReference>
<dbReference type="GO" id="GO:0046982">
    <property type="term" value="F:protein heterodimerization activity"/>
    <property type="evidence" value="ECO:0007669"/>
    <property type="project" value="InterPro"/>
</dbReference>
<dbReference type="GO" id="GO:0031490">
    <property type="term" value="F:chromatin DNA binding"/>
    <property type="evidence" value="ECO:0007669"/>
    <property type="project" value="TreeGrafter"/>
</dbReference>
<dbReference type="InterPro" id="IPR009072">
    <property type="entry name" value="Histone-fold"/>
</dbReference>